<evidence type="ECO:0000256" key="1">
    <source>
        <dbReference type="SAM" id="Phobius"/>
    </source>
</evidence>
<feature type="transmembrane region" description="Helical" evidence="1">
    <location>
        <begin position="30"/>
        <end position="53"/>
    </location>
</feature>
<dbReference type="AlphaFoldDB" id="A0A7L3SHY7"/>
<keyword evidence="1" id="KW-0812">Transmembrane</keyword>
<name>A0A7L3SHY7_RISTR</name>
<keyword evidence="3" id="KW-1185">Reference proteome</keyword>
<dbReference type="Proteomes" id="UP000540089">
    <property type="component" value="Unassembled WGS sequence"/>
</dbReference>
<feature type="non-terminal residue" evidence="2">
    <location>
        <position position="54"/>
    </location>
</feature>
<keyword evidence="1" id="KW-0472">Membrane</keyword>
<reference evidence="2 3" key="1">
    <citation type="submission" date="2019-09" db="EMBL/GenBank/DDBJ databases">
        <title>Bird 10,000 Genomes (B10K) Project - Family phase.</title>
        <authorList>
            <person name="Zhang G."/>
        </authorList>
    </citation>
    <scope>NUCLEOTIDE SEQUENCE [LARGE SCALE GENOMIC DNA]</scope>
    <source>
        <strain evidence="2">OUT-0021</strain>
        <tissue evidence="2">Blood</tissue>
    </source>
</reference>
<evidence type="ECO:0000313" key="2">
    <source>
        <dbReference type="EMBL" id="NXV27273.1"/>
    </source>
</evidence>
<keyword evidence="1" id="KW-1133">Transmembrane helix</keyword>
<proteinExistence type="predicted"/>
<gene>
    <name evidence="2" type="primary">Mtnd6_0</name>
    <name evidence="2" type="ORF">RISTRI_R03307</name>
</gene>
<comment type="caution">
    <text evidence="2">The sequence shown here is derived from an EMBL/GenBank/DDBJ whole genome shotgun (WGS) entry which is preliminary data.</text>
</comment>
<feature type="non-terminal residue" evidence="2">
    <location>
        <position position="1"/>
    </location>
</feature>
<protein>
    <submittedName>
        <fullName evidence="2">NU6M oxidoreductase</fullName>
    </submittedName>
</protein>
<sequence length="54" mass="5707">MTYFVLFLGLCCILGGLAVASNPLLYYGVVDSVLAFVAGCGWLFILGVSFVSIL</sequence>
<organism evidence="2 3">
    <name type="scientific">Rissa tridactyla</name>
    <name type="common">Black-legged kittiwake</name>
    <name type="synonym">Larus tridactyla</name>
    <dbReference type="NCBI Taxonomy" id="75485"/>
    <lineage>
        <taxon>Eukaryota</taxon>
        <taxon>Metazoa</taxon>
        <taxon>Chordata</taxon>
        <taxon>Craniata</taxon>
        <taxon>Vertebrata</taxon>
        <taxon>Euteleostomi</taxon>
        <taxon>Archelosauria</taxon>
        <taxon>Archosauria</taxon>
        <taxon>Dinosauria</taxon>
        <taxon>Saurischia</taxon>
        <taxon>Theropoda</taxon>
        <taxon>Coelurosauria</taxon>
        <taxon>Aves</taxon>
        <taxon>Neognathae</taxon>
        <taxon>Neoaves</taxon>
        <taxon>Charadriiformes</taxon>
        <taxon>Laridae</taxon>
        <taxon>Rissa</taxon>
    </lineage>
</organism>
<accession>A0A7L3SHY7</accession>
<dbReference type="EMBL" id="VZUC01000008">
    <property type="protein sequence ID" value="NXV27273.1"/>
    <property type="molecule type" value="Genomic_DNA"/>
</dbReference>
<evidence type="ECO:0000313" key="3">
    <source>
        <dbReference type="Proteomes" id="UP000540089"/>
    </source>
</evidence>